<proteinExistence type="predicted"/>
<protein>
    <submittedName>
        <fullName evidence="2">Uncharacterized protein</fullName>
    </submittedName>
</protein>
<dbReference type="GeneID" id="36398994"/>
<dbReference type="EMBL" id="CCYD01002378">
    <property type="protein sequence ID" value="CEG47286.1"/>
    <property type="molecule type" value="Genomic_DNA"/>
</dbReference>
<evidence type="ECO:0000256" key="1">
    <source>
        <dbReference type="SAM" id="MobiDB-lite"/>
    </source>
</evidence>
<dbReference type="RefSeq" id="XP_024583655.1">
    <property type="nucleotide sequence ID" value="XM_024718237.1"/>
</dbReference>
<reference evidence="3" key="1">
    <citation type="submission" date="2014-09" db="EMBL/GenBank/DDBJ databases">
        <authorList>
            <person name="Sharma Rahul"/>
            <person name="Thines Marco"/>
        </authorList>
    </citation>
    <scope>NUCLEOTIDE SEQUENCE [LARGE SCALE GENOMIC DNA]</scope>
</reference>
<sequence>MTYPQEQRKGEKNLAPSVAALFSSIQNETSSFTPAPVDPVMNLFSHLRAQTTQNAPSLLTPPLRNGAPTPPTSPRCIIHLRLL</sequence>
<name>A0A0P1B1K6_PLAHL</name>
<dbReference type="AlphaFoldDB" id="A0A0P1B1K6"/>
<accession>A0A0P1B1K6</accession>
<dbReference type="Proteomes" id="UP000054928">
    <property type="component" value="Unassembled WGS sequence"/>
</dbReference>
<organism evidence="2 3">
    <name type="scientific">Plasmopara halstedii</name>
    <name type="common">Downy mildew of sunflower</name>
    <dbReference type="NCBI Taxonomy" id="4781"/>
    <lineage>
        <taxon>Eukaryota</taxon>
        <taxon>Sar</taxon>
        <taxon>Stramenopiles</taxon>
        <taxon>Oomycota</taxon>
        <taxon>Peronosporomycetes</taxon>
        <taxon>Peronosporales</taxon>
        <taxon>Peronosporaceae</taxon>
        <taxon>Plasmopara</taxon>
    </lineage>
</organism>
<feature type="region of interest" description="Disordered" evidence="1">
    <location>
        <begin position="52"/>
        <end position="73"/>
    </location>
</feature>
<evidence type="ECO:0000313" key="2">
    <source>
        <dbReference type="EMBL" id="CEG47286.1"/>
    </source>
</evidence>
<keyword evidence="3" id="KW-1185">Reference proteome</keyword>
<evidence type="ECO:0000313" key="3">
    <source>
        <dbReference type="Proteomes" id="UP000054928"/>
    </source>
</evidence>